<gene>
    <name evidence="4" type="ORF">GCM10023320_24490</name>
</gene>
<dbReference type="PANTHER" id="PTHR43767:SF1">
    <property type="entry name" value="NONRIBOSOMAL PEPTIDE SYNTHASE PES1 (EUROFUNG)-RELATED"/>
    <property type="match status" value="1"/>
</dbReference>
<protein>
    <submittedName>
        <fullName evidence="4">Acyl-CoA ligase (AMP-forming), exosortase A system-associated</fullName>
    </submittedName>
</protein>
<dbReference type="PROSITE" id="PS00455">
    <property type="entry name" value="AMP_BINDING"/>
    <property type="match status" value="1"/>
</dbReference>
<feature type="domain" description="AMP-binding enzyme C-terminal" evidence="3">
    <location>
        <begin position="437"/>
        <end position="512"/>
    </location>
</feature>
<evidence type="ECO:0000256" key="1">
    <source>
        <dbReference type="SAM" id="MobiDB-lite"/>
    </source>
</evidence>
<keyword evidence="5" id="KW-1185">Reference proteome</keyword>
<dbReference type="InterPro" id="IPR000873">
    <property type="entry name" value="AMP-dep_synth/lig_dom"/>
</dbReference>
<dbReference type="SUPFAM" id="SSF56801">
    <property type="entry name" value="Acetyl-CoA synthetase-like"/>
    <property type="match status" value="1"/>
</dbReference>
<dbReference type="InterPro" id="IPR045851">
    <property type="entry name" value="AMP-bd_C_sf"/>
</dbReference>
<evidence type="ECO:0000313" key="4">
    <source>
        <dbReference type="EMBL" id="GAA5119169.1"/>
    </source>
</evidence>
<dbReference type="NCBIfam" id="TIGR03098">
    <property type="entry name" value="ligase_PEP_1"/>
    <property type="match status" value="1"/>
</dbReference>
<dbReference type="InterPro" id="IPR020845">
    <property type="entry name" value="AMP-binding_CS"/>
</dbReference>
<dbReference type="InterPro" id="IPR017529">
    <property type="entry name" value="AcylCoA_ligase_PEP_1"/>
</dbReference>
<evidence type="ECO:0000313" key="5">
    <source>
        <dbReference type="Proteomes" id="UP001500804"/>
    </source>
</evidence>
<dbReference type="GO" id="GO:0016874">
    <property type="term" value="F:ligase activity"/>
    <property type="evidence" value="ECO:0007669"/>
    <property type="project" value="UniProtKB-KW"/>
</dbReference>
<name>A0ABP9NGL5_9PSEU</name>
<accession>A0ABP9NGL5</accession>
<organism evidence="4 5">
    <name type="scientific">Pseudonocardia adelaidensis</name>
    <dbReference type="NCBI Taxonomy" id="648754"/>
    <lineage>
        <taxon>Bacteria</taxon>
        <taxon>Bacillati</taxon>
        <taxon>Actinomycetota</taxon>
        <taxon>Actinomycetes</taxon>
        <taxon>Pseudonocardiales</taxon>
        <taxon>Pseudonocardiaceae</taxon>
        <taxon>Pseudonocardia</taxon>
    </lineage>
</organism>
<dbReference type="Pfam" id="PF13193">
    <property type="entry name" value="AMP-binding_C"/>
    <property type="match status" value="1"/>
</dbReference>
<evidence type="ECO:0000259" key="2">
    <source>
        <dbReference type="Pfam" id="PF00501"/>
    </source>
</evidence>
<dbReference type="EMBL" id="BAABJO010000008">
    <property type="protein sequence ID" value="GAA5119169.1"/>
    <property type="molecule type" value="Genomic_DNA"/>
</dbReference>
<evidence type="ECO:0000259" key="3">
    <source>
        <dbReference type="Pfam" id="PF13193"/>
    </source>
</evidence>
<dbReference type="Gene3D" id="3.40.50.12780">
    <property type="entry name" value="N-terminal domain of ligase-like"/>
    <property type="match status" value="1"/>
</dbReference>
<dbReference type="Pfam" id="PF00501">
    <property type="entry name" value="AMP-binding"/>
    <property type="match status" value="1"/>
</dbReference>
<proteinExistence type="predicted"/>
<comment type="caution">
    <text evidence="4">The sequence shown here is derived from an EMBL/GenBank/DDBJ whole genome shotgun (WGS) entry which is preliminary data.</text>
</comment>
<dbReference type="RefSeq" id="WP_345605083.1">
    <property type="nucleotide sequence ID" value="NZ_BAABJO010000008.1"/>
</dbReference>
<feature type="compositionally biased region" description="Basic and acidic residues" evidence="1">
    <location>
        <begin position="524"/>
        <end position="533"/>
    </location>
</feature>
<keyword evidence="4" id="KW-0436">Ligase</keyword>
<dbReference type="Proteomes" id="UP001500804">
    <property type="component" value="Unassembled WGS sequence"/>
</dbReference>
<dbReference type="InterPro" id="IPR025110">
    <property type="entry name" value="AMP-bd_C"/>
</dbReference>
<dbReference type="InterPro" id="IPR050237">
    <property type="entry name" value="ATP-dep_AMP-bd_enzyme"/>
</dbReference>
<dbReference type="PANTHER" id="PTHR43767">
    <property type="entry name" value="LONG-CHAIN-FATTY-ACID--COA LIGASE"/>
    <property type="match status" value="1"/>
</dbReference>
<dbReference type="Gene3D" id="3.30.300.30">
    <property type="match status" value="1"/>
</dbReference>
<sequence>MIIRWPDLVARSAQRNPCAPALTARTTTISYADLHERTELVACGLRDIGLDGGERVAIFLDKRIETVVALLACSRAGGVFVPVNPVLRARQVRHILDDCAVRVLVTSTDRLRALRAELAACKSLSHVLVLGDSFGEDEEAPYRVLPWSEVAERSSQAGCPPTGGVDTDVAAILYTSGSTGAPKGVVLSHRNLVVGAESVSTYLNNMAEDRILAVLPLSFDAGLSQLTTGFCVGAHVVLADYLLPGDVVRLCAEHRITGLVGVPPLWIQLAAQTWPSEAVAGMRYFANTGGRLPRVTLQRLRAIFPTAAPYLMYGLTEAFRSTYLDPREVDRRPGSIGQAIPDAEILVVREDGGLCGPGEPGELVHRGPLVALGYWNDAERTAERFRPPPNRPVELCTPELAVWSGDVVVRDEEGFLYFVGRRDDMIKTSGYRVSPQEIEEVVYETGLVHDAVALGLEDEALGHRVVLVVTPCDPAAFDATAVTARLRQELPTYMVPAEVVVRTALPRSPNGKFDRAALRHELAGSRAQELARDPRRRRPSHPPASVPRTPDTDGATDVDRRPPGSARPMRRTR</sequence>
<feature type="region of interest" description="Disordered" evidence="1">
    <location>
        <begin position="524"/>
        <end position="573"/>
    </location>
</feature>
<feature type="domain" description="AMP-dependent synthetase/ligase" evidence="2">
    <location>
        <begin position="10"/>
        <end position="375"/>
    </location>
</feature>
<dbReference type="InterPro" id="IPR042099">
    <property type="entry name" value="ANL_N_sf"/>
</dbReference>
<reference evidence="5" key="1">
    <citation type="journal article" date="2019" name="Int. J. Syst. Evol. Microbiol.">
        <title>The Global Catalogue of Microorganisms (GCM) 10K type strain sequencing project: providing services to taxonomists for standard genome sequencing and annotation.</title>
        <authorList>
            <consortium name="The Broad Institute Genomics Platform"/>
            <consortium name="The Broad Institute Genome Sequencing Center for Infectious Disease"/>
            <person name="Wu L."/>
            <person name="Ma J."/>
        </authorList>
    </citation>
    <scope>NUCLEOTIDE SEQUENCE [LARGE SCALE GENOMIC DNA]</scope>
    <source>
        <strain evidence="5">JCM 18302</strain>
    </source>
</reference>